<evidence type="ECO:0000313" key="3">
    <source>
        <dbReference type="Proteomes" id="UP000228593"/>
    </source>
</evidence>
<dbReference type="Gene3D" id="2.60.40.420">
    <property type="entry name" value="Cupredoxins - blue copper proteins"/>
    <property type="match status" value="1"/>
</dbReference>
<keyword evidence="3" id="KW-1185">Reference proteome</keyword>
<dbReference type="Proteomes" id="UP000228593">
    <property type="component" value="Unassembled WGS sequence"/>
</dbReference>
<dbReference type="InterPro" id="IPR042230">
    <property type="entry name" value="CusF_sf"/>
</dbReference>
<dbReference type="Pfam" id="PF11604">
    <property type="entry name" value="CusF_Ec"/>
    <property type="match status" value="1"/>
</dbReference>
<evidence type="ECO:0000313" key="2">
    <source>
        <dbReference type="EMBL" id="PIL38014.1"/>
    </source>
</evidence>
<evidence type="ECO:0008006" key="4">
    <source>
        <dbReference type="Google" id="ProtNLM"/>
    </source>
</evidence>
<dbReference type="GO" id="GO:0042597">
    <property type="term" value="C:periplasmic space"/>
    <property type="evidence" value="ECO:0007669"/>
    <property type="project" value="UniProtKB-SubCell"/>
</dbReference>
<accession>A0A2G8SW69</accession>
<comment type="caution">
    <text evidence="2">The sequence shown here is derived from an EMBL/GenBank/DDBJ whole genome shotgun (WGS) entry which is preliminary data.</text>
</comment>
<protein>
    <recommendedName>
        <fullName evidence="4">Blue (type 1) copper domain-containing protein</fullName>
    </recommendedName>
</protein>
<reference evidence="2 3" key="1">
    <citation type="submission" date="2017-10" db="EMBL/GenBank/DDBJ databases">
        <title>Massilia psychrophilum sp. nov., a novel purple-pigmented bacterium isolated from Tianshan glacier, Xinjiang Municipality, China.</title>
        <authorList>
            <person name="Wang H."/>
        </authorList>
    </citation>
    <scope>NUCLEOTIDE SEQUENCE [LARGE SCALE GENOMIC DNA]</scope>
    <source>
        <strain evidence="2 3">JCM 30813</strain>
    </source>
</reference>
<dbReference type="EMBL" id="PDOB01000051">
    <property type="protein sequence ID" value="PIL38014.1"/>
    <property type="molecule type" value="Genomic_DNA"/>
</dbReference>
<proteinExistence type="predicted"/>
<dbReference type="InterPro" id="IPR008972">
    <property type="entry name" value="Cupredoxin"/>
</dbReference>
<organism evidence="2 3">
    <name type="scientific">Massilia psychrophila</name>
    <dbReference type="NCBI Taxonomy" id="1603353"/>
    <lineage>
        <taxon>Bacteria</taxon>
        <taxon>Pseudomonadati</taxon>
        <taxon>Pseudomonadota</taxon>
        <taxon>Betaproteobacteria</taxon>
        <taxon>Burkholderiales</taxon>
        <taxon>Oxalobacteraceae</taxon>
        <taxon>Telluria group</taxon>
        <taxon>Massilia</taxon>
    </lineage>
</organism>
<name>A0A2G8SW69_9BURK</name>
<dbReference type="AlphaFoldDB" id="A0A2G8SW69"/>
<dbReference type="InterPro" id="IPR021647">
    <property type="entry name" value="CusF_Ec"/>
</dbReference>
<gene>
    <name evidence="2" type="ORF">CR103_20255</name>
</gene>
<dbReference type="SUPFAM" id="SSF49503">
    <property type="entry name" value="Cupredoxins"/>
    <property type="match status" value="1"/>
</dbReference>
<comment type="subcellular location">
    <subcellularLocation>
        <location evidence="1">Periplasm</location>
    </subcellularLocation>
</comment>
<evidence type="ECO:0000256" key="1">
    <source>
        <dbReference type="ARBA" id="ARBA00004418"/>
    </source>
</evidence>
<dbReference type="Gene3D" id="2.40.50.320">
    <property type="entry name" value="Copper binding periplasmic protein CusF"/>
    <property type="match status" value="1"/>
</dbReference>
<sequence>MVLGSVKELKEHAEMTCKMPEIERADENMVSLEPGKSGELIRKFSKAGKVDFACLQPDHFEAGIVANTPGSGPLWRVVTAECRTAKPGYKGVEMKNVFKLLLVLATTATIPLASFGADGTNPFKESIDKDAGEMTIEHGPLANLDIAGMTMVFRAKDAAVLDQVKFNVEKLNGAMTESALEAVK</sequence>